<evidence type="ECO:0008006" key="3">
    <source>
        <dbReference type="Google" id="ProtNLM"/>
    </source>
</evidence>
<reference evidence="1" key="1">
    <citation type="journal article" date="2023" name="G3 (Bethesda)">
        <title>Whole genome assembly and annotation of the endangered Caribbean coral Acropora cervicornis.</title>
        <authorList>
            <person name="Selwyn J.D."/>
            <person name="Vollmer S.V."/>
        </authorList>
    </citation>
    <scope>NUCLEOTIDE SEQUENCE</scope>
    <source>
        <strain evidence="1">K2</strain>
    </source>
</reference>
<dbReference type="InterPro" id="IPR036691">
    <property type="entry name" value="Endo/exonu/phosph_ase_sf"/>
</dbReference>
<dbReference type="SUPFAM" id="SSF56219">
    <property type="entry name" value="DNase I-like"/>
    <property type="match status" value="1"/>
</dbReference>
<accession>A0AAD9UZR8</accession>
<protein>
    <recommendedName>
        <fullName evidence="3">Endonuclease/exonuclease/phosphatase domain-containing protein</fullName>
    </recommendedName>
</protein>
<evidence type="ECO:0000313" key="1">
    <source>
        <dbReference type="EMBL" id="KAK2555797.1"/>
    </source>
</evidence>
<evidence type="ECO:0000313" key="2">
    <source>
        <dbReference type="Proteomes" id="UP001249851"/>
    </source>
</evidence>
<proteinExistence type="predicted"/>
<sequence>MSQTTFQYYLDQPDIEWTCPACALPQLTDSFFEEVPEGDTLILAEDHQRETTQNTAPKQCLHRDVTETIFNNDRLELFRKHHNKDFLIAHLNINSIQNEFEELTEVINKINAHIMKKGGGGIMALISQSLVRTQLKPDKTFKTLEIIAFEIKTDVENMVIVGIYRPLRALCGEYRTLLESELSYVCNWASLNRDFVVVTGDLNLNRLRPDKPEGKLLLDLEVEQGFECLITKPTRIEKRGINITESLIDVMLTNRPDSFQLSGNFHPCLSDHDLFYGVLKQKINHNKPKVITFRSYKNFDPEHYKQLLSSAPWHVGQSFDDVNDQAYLWNALMNNILDEVAPVSAIRAKRKANDKYLRNKTPENWEFRRKARNEATKQRRIAIKQYWYTKSNELKYNPKAFFKTFKPFLGSKSCTERNDIHLKINGSMITDQQQVAEEFVEHFSTLVDGIGGTAIERKSREDFRDRPCVQRIQYENRNSTQTIRIEPATQGQVLAALDSLNINKATGTDSIPPKALKIGAKELSAPLTTLFDSCINKNAWPSEWKCGHWAPVYKKDDMNAKKTIGP</sequence>
<dbReference type="EMBL" id="JARQWQ010000060">
    <property type="protein sequence ID" value="KAK2555797.1"/>
    <property type="molecule type" value="Genomic_DNA"/>
</dbReference>
<keyword evidence="2" id="KW-1185">Reference proteome</keyword>
<dbReference type="PANTHER" id="PTHR36191">
    <property type="entry name" value="ENDO/EXONUCLEASE/PHOSPHATASE DOMAIN-CONTAINING PROTEIN-RELATED"/>
    <property type="match status" value="1"/>
</dbReference>
<gene>
    <name evidence="1" type="ORF">P5673_022406</name>
</gene>
<organism evidence="1 2">
    <name type="scientific">Acropora cervicornis</name>
    <name type="common">Staghorn coral</name>
    <dbReference type="NCBI Taxonomy" id="6130"/>
    <lineage>
        <taxon>Eukaryota</taxon>
        <taxon>Metazoa</taxon>
        <taxon>Cnidaria</taxon>
        <taxon>Anthozoa</taxon>
        <taxon>Hexacorallia</taxon>
        <taxon>Scleractinia</taxon>
        <taxon>Astrocoeniina</taxon>
        <taxon>Acroporidae</taxon>
        <taxon>Acropora</taxon>
    </lineage>
</organism>
<reference evidence="1" key="2">
    <citation type="journal article" date="2023" name="Science">
        <title>Genomic signatures of disease resistance in endangered staghorn corals.</title>
        <authorList>
            <person name="Vollmer S.V."/>
            <person name="Selwyn J.D."/>
            <person name="Despard B.A."/>
            <person name="Roesel C.L."/>
        </authorList>
    </citation>
    <scope>NUCLEOTIDE SEQUENCE</scope>
    <source>
        <strain evidence="1">K2</strain>
    </source>
</reference>
<dbReference type="Proteomes" id="UP001249851">
    <property type="component" value="Unassembled WGS sequence"/>
</dbReference>
<dbReference type="AlphaFoldDB" id="A0AAD9UZR8"/>
<name>A0AAD9UZR8_ACRCE</name>
<dbReference type="Gene3D" id="3.60.10.10">
    <property type="entry name" value="Endonuclease/exonuclease/phosphatase"/>
    <property type="match status" value="1"/>
</dbReference>
<dbReference type="PANTHER" id="PTHR36191:SF1">
    <property type="entry name" value="ENDONUCLEASE_EXONUCLEASE_PHOSPHATASE DOMAIN-CONTAINING PROTEIN"/>
    <property type="match status" value="1"/>
</dbReference>
<comment type="caution">
    <text evidence="1">The sequence shown here is derived from an EMBL/GenBank/DDBJ whole genome shotgun (WGS) entry which is preliminary data.</text>
</comment>